<protein>
    <submittedName>
        <fullName evidence="2">Uncharacterized protein</fullName>
    </submittedName>
</protein>
<gene>
    <name evidence="2" type="ORF">KIPB_009489</name>
</gene>
<comment type="caution">
    <text evidence="2">The sequence shown here is derived from an EMBL/GenBank/DDBJ whole genome shotgun (WGS) entry which is preliminary data.</text>
</comment>
<evidence type="ECO:0000313" key="3">
    <source>
        <dbReference type="Proteomes" id="UP000265618"/>
    </source>
</evidence>
<sequence length="220" mass="23891">MGGCLAGVFYSSYTCEYNDSPSFYGAYAGMCKLNSAFTFWLSAILSLSPSLSLSLQLNSAFTFWLCAFGLALLMALPTLYWAFRFFMKAKTGVPVKRPSLVSTVTCAGVWVTASVTLMTQLVPLSFGAECDPSTIVYWTCSFGDLSDVSPMAGAMYAGISGANGTIFYISVSLAITMYIFNIIASRCADSTMKFFENQGSQVDVDSFVHRIRMTAPYLGM</sequence>
<evidence type="ECO:0000313" key="2">
    <source>
        <dbReference type="EMBL" id="GIQ87449.1"/>
    </source>
</evidence>
<dbReference type="AlphaFoldDB" id="A0A9K3GKT0"/>
<organism evidence="2 3">
    <name type="scientific">Kipferlia bialata</name>
    <dbReference type="NCBI Taxonomy" id="797122"/>
    <lineage>
        <taxon>Eukaryota</taxon>
        <taxon>Metamonada</taxon>
        <taxon>Carpediemonas-like organisms</taxon>
        <taxon>Kipferlia</taxon>
    </lineage>
</organism>
<reference evidence="2 3" key="1">
    <citation type="journal article" date="2018" name="PLoS ONE">
        <title>The draft genome of Kipferlia bialata reveals reductive genome evolution in fornicate parasites.</title>
        <authorList>
            <person name="Tanifuji G."/>
            <person name="Takabayashi S."/>
            <person name="Kume K."/>
            <person name="Takagi M."/>
            <person name="Nakayama T."/>
            <person name="Kamikawa R."/>
            <person name="Inagaki Y."/>
            <person name="Hashimoto T."/>
        </authorList>
    </citation>
    <scope>NUCLEOTIDE SEQUENCE [LARGE SCALE GENOMIC DNA]</scope>
    <source>
        <strain evidence="2">NY0173</strain>
    </source>
</reference>
<keyword evidence="3" id="KW-1185">Reference proteome</keyword>
<evidence type="ECO:0000256" key="1">
    <source>
        <dbReference type="SAM" id="Phobius"/>
    </source>
</evidence>
<feature type="transmembrane region" description="Helical" evidence="1">
    <location>
        <begin position="61"/>
        <end position="87"/>
    </location>
</feature>
<keyword evidence="1" id="KW-0472">Membrane</keyword>
<feature type="transmembrane region" description="Helical" evidence="1">
    <location>
        <begin position="99"/>
        <end position="118"/>
    </location>
</feature>
<dbReference type="EMBL" id="BDIP01003236">
    <property type="protein sequence ID" value="GIQ87449.1"/>
    <property type="molecule type" value="Genomic_DNA"/>
</dbReference>
<feature type="transmembrane region" description="Helical" evidence="1">
    <location>
        <begin position="165"/>
        <end position="184"/>
    </location>
</feature>
<keyword evidence="1" id="KW-0812">Transmembrane</keyword>
<dbReference type="Proteomes" id="UP000265618">
    <property type="component" value="Unassembled WGS sequence"/>
</dbReference>
<proteinExistence type="predicted"/>
<name>A0A9K3GKT0_9EUKA</name>
<accession>A0A9K3GKT0</accession>
<keyword evidence="1" id="KW-1133">Transmembrane helix</keyword>